<proteinExistence type="inferred from homology"/>
<dbReference type="HAMAP" id="MF_01487">
    <property type="entry name" value="RecD"/>
    <property type="match status" value="1"/>
</dbReference>
<comment type="miscellaneous">
    <text evidence="3">In the RecBCD complex, RecB has a slow 3'-5' helicase, an exonuclease activity and loads RecA onto ssDNA, RecD has a fast 5'-3' helicase activity, while RecC stimulates the ATPase and processivity of the RecB helicase and contributes to recognition of the Chi site.</text>
</comment>
<organism evidence="5 6">
    <name type="scientific">Oceanispirochaeta crateris</name>
    <dbReference type="NCBI Taxonomy" id="2518645"/>
    <lineage>
        <taxon>Bacteria</taxon>
        <taxon>Pseudomonadati</taxon>
        <taxon>Spirochaetota</taxon>
        <taxon>Spirochaetia</taxon>
        <taxon>Spirochaetales</taxon>
        <taxon>Spirochaetaceae</taxon>
        <taxon>Oceanispirochaeta</taxon>
    </lineage>
</organism>
<dbReference type="InterPro" id="IPR050534">
    <property type="entry name" value="Coronavir_polyprotein_1ab"/>
</dbReference>
<evidence type="ECO:0000313" key="6">
    <source>
        <dbReference type="Proteomes" id="UP000324209"/>
    </source>
</evidence>
<evidence type="ECO:0000313" key="5">
    <source>
        <dbReference type="EMBL" id="QEN09353.1"/>
    </source>
</evidence>
<evidence type="ECO:0000256" key="1">
    <source>
        <dbReference type="ARBA" id="ARBA00022741"/>
    </source>
</evidence>
<comment type="similarity">
    <text evidence="3">Belongs to the RecD family.</text>
</comment>
<keyword evidence="3" id="KW-0227">DNA damage</keyword>
<dbReference type="CDD" id="cd18809">
    <property type="entry name" value="SF1_C_RecD"/>
    <property type="match status" value="1"/>
</dbReference>
<dbReference type="Gene3D" id="3.40.50.300">
    <property type="entry name" value="P-loop containing nucleotide triphosphate hydrolases"/>
    <property type="match status" value="2"/>
</dbReference>
<comment type="function">
    <text evidence="3">A helicase/nuclease that prepares dsDNA breaks (DSB) for recombinational DNA repair. Binds to DSBs and unwinds DNA via a highly rapid and processive ATP-dependent bidirectional helicase activity. Unwinds dsDNA until it encounters a Chi (crossover hotspot instigator) sequence from the 3' direction. Cuts ssDNA a few nucleotides 3' to the Chi site. The properties and activities of the enzyme are changed at Chi. The Chi-altered holoenzyme produces a long 3'-ssDNA overhang and facilitates RecA-binding to the ssDNA for homologous DNA recombination and repair. Holoenzyme degrades any linearized DNA that is unable to undergo homologous recombination. In the holoenzyme this subunit has ssDNA-dependent ATPase and 5'-3' helicase activity. When added to pre-assembled RecBC greatly stimulates nuclease activity and augments holoenzyme processivity. Negatively regulates the RecA-loading ability of RecBCD.</text>
</comment>
<dbReference type="SUPFAM" id="SSF52540">
    <property type="entry name" value="P-loop containing nucleoside triphosphate hydrolases"/>
    <property type="match status" value="2"/>
</dbReference>
<dbReference type="GO" id="GO:0009338">
    <property type="term" value="C:exodeoxyribonuclease V complex"/>
    <property type="evidence" value="ECO:0007669"/>
    <property type="project" value="InterPro"/>
</dbReference>
<gene>
    <name evidence="3 5" type="primary">recD</name>
    <name evidence="5" type="ORF">EXM22_15715</name>
</gene>
<keyword evidence="2 3" id="KW-0067">ATP-binding</keyword>
<reference evidence="5 6" key="1">
    <citation type="submission" date="2019-02" db="EMBL/GenBank/DDBJ databases">
        <title>Complete Genome Sequence and Methylome Analysis of free living Spirochaetas.</title>
        <authorList>
            <person name="Fomenkov A."/>
            <person name="Dubinina G."/>
            <person name="Leshcheva N."/>
            <person name="Mikheeva N."/>
            <person name="Grabovich M."/>
            <person name="Vincze T."/>
            <person name="Roberts R.J."/>
        </authorList>
    </citation>
    <scope>NUCLEOTIDE SEQUENCE [LARGE SCALE GENOMIC DNA]</scope>
    <source>
        <strain evidence="5 6">K2</strain>
    </source>
</reference>
<accession>A0A5C1QMZ3</accession>
<evidence type="ECO:0000256" key="2">
    <source>
        <dbReference type="ARBA" id="ARBA00022840"/>
    </source>
</evidence>
<evidence type="ECO:0000256" key="3">
    <source>
        <dbReference type="HAMAP-Rule" id="MF_01487"/>
    </source>
</evidence>
<dbReference type="PANTHER" id="PTHR43788">
    <property type="entry name" value="DNA2/NAM7 HELICASE FAMILY MEMBER"/>
    <property type="match status" value="1"/>
</dbReference>
<keyword evidence="3" id="KW-0540">Nuclease</keyword>
<comment type="catalytic activity">
    <reaction evidence="3">
        <text>ATP + H2O = ADP + phosphate + H(+)</text>
        <dbReference type="Rhea" id="RHEA:13065"/>
        <dbReference type="ChEBI" id="CHEBI:15377"/>
        <dbReference type="ChEBI" id="CHEBI:15378"/>
        <dbReference type="ChEBI" id="CHEBI:30616"/>
        <dbReference type="ChEBI" id="CHEBI:43474"/>
        <dbReference type="ChEBI" id="CHEBI:456216"/>
        <dbReference type="EC" id="5.6.2.3"/>
    </reaction>
</comment>
<dbReference type="GO" id="GO:0043139">
    <property type="term" value="F:5'-3' DNA helicase activity"/>
    <property type="evidence" value="ECO:0007669"/>
    <property type="project" value="UniProtKB-UniRule"/>
</dbReference>
<dbReference type="EMBL" id="CP036150">
    <property type="protein sequence ID" value="QEN09353.1"/>
    <property type="molecule type" value="Genomic_DNA"/>
</dbReference>
<keyword evidence="1 3" id="KW-0547">Nucleotide-binding</keyword>
<dbReference type="Pfam" id="PF13245">
    <property type="entry name" value="AAA_19"/>
    <property type="match status" value="1"/>
</dbReference>
<dbReference type="GO" id="GO:0003677">
    <property type="term" value="F:DNA binding"/>
    <property type="evidence" value="ECO:0007669"/>
    <property type="project" value="UniProtKB-UniRule"/>
</dbReference>
<dbReference type="InterPro" id="IPR003593">
    <property type="entry name" value="AAA+_ATPase"/>
</dbReference>
<keyword evidence="3" id="KW-0234">DNA repair</keyword>
<comment type="subunit">
    <text evidence="3">Heterotrimer of RecB, RecC and RecD. All subunits contribute to DNA-binding.</text>
</comment>
<evidence type="ECO:0000259" key="4">
    <source>
        <dbReference type="SMART" id="SM00382"/>
    </source>
</evidence>
<dbReference type="NCBIfam" id="TIGR01447">
    <property type="entry name" value="recD"/>
    <property type="match status" value="1"/>
</dbReference>
<keyword evidence="6" id="KW-1185">Reference proteome</keyword>
<dbReference type="InterPro" id="IPR027417">
    <property type="entry name" value="P-loop_NTPase"/>
</dbReference>
<keyword evidence="3 5" id="KW-0378">Hydrolase</keyword>
<dbReference type="GO" id="GO:0005524">
    <property type="term" value="F:ATP binding"/>
    <property type="evidence" value="ECO:0007669"/>
    <property type="project" value="UniProtKB-UniRule"/>
</dbReference>
<dbReference type="RefSeq" id="WP_149487428.1">
    <property type="nucleotide sequence ID" value="NZ_CP036150.1"/>
</dbReference>
<keyword evidence="3" id="KW-0269">Exonuclease</keyword>
<dbReference type="Pfam" id="PF13538">
    <property type="entry name" value="UvrD_C_2"/>
    <property type="match status" value="1"/>
</dbReference>
<dbReference type="Gene3D" id="2.30.30.940">
    <property type="match status" value="1"/>
</dbReference>
<dbReference type="SMART" id="SM00382">
    <property type="entry name" value="AAA"/>
    <property type="match status" value="1"/>
</dbReference>
<dbReference type="PANTHER" id="PTHR43788:SF6">
    <property type="entry name" value="DNA HELICASE B"/>
    <property type="match status" value="1"/>
</dbReference>
<protein>
    <recommendedName>
        <fullName evidence="3">RecBCD enzyme subunit RecD</fullName>
        <ecNumber evidence="3">5.6.2.3</ecNumber>
    </recommendedName>
    <alternativeName>
        <fullName evidence="3">DNA 5'-3' helicase subunit RecD</fullName>
    </alternativeName>
    <alternativeName>
        <fullName evidence="3">Exonuclease V subunit RecD</fullName>
        <shortName evidence="3">ExoV subunit RecD</shortName>
    </alternativeName>
    <alternativeName>
        <fullName evidence="3">Helicase/nuclease RecBCD subunit RecD</fullName>
    </alternativeName>
</protein>
<keyword evidence="3" id="KW-0238">DNA-binding</keyword>
<dbReference type="InterPro" id="IPR027785">
    <property type="entry name" value="UvrD-like_helicase_C"/>
</dbReference>
<dbReference type="OrthoDB" id="9803432at2"/>
<dbReference type="GO" id="GO:0008854">
    <property type="term" value="F:exodeoxyribonuclease V activity"/>
    <property type="evidence" value="ECO:0007669"/>
    <property type="project" value="InterPro"/>
</dbReference>
<dbReference type="KEGG" id="ock:EXM22_15715"/>
<keyword evidence="3" id="KW-0347">Helicase</keyword>
<feature type="binding site" evidence="3">
    <location>
        <begin position="228"/>
        <end position="235"/>
    </location>
    <ligand>
        <name>ATP</name>
        <dbReference type="ChEBI" id="CHEBI:30616"/>
    </ligand>
</feature>
<keyword evidence="3" id="KW-0413">Isomerase</keyword>
<dbReference type="GO" id="GO:0000724">
    <property type="term" value="P:double-strand break repair via homologous recombination"/>
    <property type="evidence" value="ECO:0007669"/>
    <property type="project" value="UniProtKB-UniRule"/>
</dbReference>
<name>A0A5C1QMZ3_9SPIO</name>
<dbReference type="InterPro" id="IPR006344">
    <property type="entry name" value="RecD"/>
</dbReference>
<feature type="domain" description="AAA+ ATPase" evidence="4">
    <location>
        <begin position="220"/>
        <end position="376"/>
    </location>
</feature>
<dbReference type="CDD" id="cd17933">
    <property type="entry name" value="DEXSc_RecD-like"/>
    <property type="match status" value="1"/>
</dbReference>
<dbReference type="AlphaFoldDB" id="A0A5C1QMZ3"/>
<dbReference type="EC" id="5.6.2.3" evidence="3"/>
<dbReference type="GO" id="GO:0016887">
    <property type="term" value="F:ATP hydrolysis activity"/>
    <property type="evidence" value="ECO:0007669"/>
    <property type="project" value="RHEA"/>
</dbReference>
<dbReference type="Proteomes" id="UP000324209">
    <property type="component" value="Chromosome"/>
</dbReference>
<sequence length="649" mass="72578">MNRSRSKAVQRFLELKSIRENPPSGLIRRLKPRKEGERFPLAAILTGSEPLWIQSAEHMVSRYADSRKEELRWLLLYFLELSSQGHILISSEDIRDDLPLWAGKCYARADQLYDNLSLIVEENPRLFSALQEGESRGMSEPGERRPLLYASDFSCFYLLKKRRFEQQFLELLGNISGEEGKIDVSPDLISGLHRAYESLCDSGDIPISEDTLKAALMVGGSRLSIITGGPGTGKTTILAGLLRLFLEASQDSSSKLPEVRLCAPTGRAAKRMMESMENLLQNPVLQSAFSHPAETIHKVLGLRPGSPALYDEKRTLKADLIIVDEASMVDLNLMTGLFRAMKSSARIVLVGDRDQLPSVESGALLSDLLFEMEKPNHRLSGRVLSLSKVHRNSGAILESSRLVIQGDGPEFLNFLKQHEGLPVSASENSGWLRYGDLPSFKDLLSELASEFKASSLKFGGAGFRRPSREWKGIIHEIDPYFKLYRDHIILSPTRKGLFGTASLNRGLNDVLGGNPDGDYHGQPVMVTRNDYERSLFNGDRGVVLRFSDGLYAFFEDPEAGYRCFPLLLLEDRETSYALTIHKSQGSEYNKVHILMPDGSERLISREILYTGITRARLGVTLYGSEEVLLLCLSRGVRRLSGIRTFMQSS</sequence>